<protein>
    <submittedName>
        <fullName evidence="1">Uncharacterized protein</fullName>
    </submittedName>
</protein>
<dbReference type="EMBL" id="JACHMM010000001">
    <property type="protein sequence ID" value="MBB5787981.1"/>
    <property type="molecule type" value="Genomic_DNA"/>
</dbReference>
<evidence type="ECO:0000313" key="2">
    <source>
        <dbReference type="Proteomes" id="UP000542813"/>
    </source>
</evidence>
<reference evidence="1 2" key="1">
    <citation type="submission" date="2020-08" db="EMBL/GenBank/DDBJ databases">
        <title>Sequencing the genomes of 1000 actinobacteria strains.</title>
        <authorList>
            <person name="Klenk H.-P."/>
        </authorList>
    </citation>
    <scope>NUCLEOTIDE SEQUENCE [LARGE SCALE GENOMIC DNA]</scope>
    <source>
        <strain evidence="1 2">DSM 102122</strain>
    </source>
</reference>
<gene>
    <name evidence="1" type="ORF">HD601_002556</name>
</gene>
<comment type="caution">
    <text evidence="1">The sequence shown here is derived from an EMBL/GenBank/DDBJ whole genome shotgun (WGS) entry which is preliminary data.</text>
</comment>
<evidence type="ECO:0000313" key="1">
    <source>
        <dbReference type="EMBL" id="MBB5787981.1"/>
    </source>
</evidence>
<organism evidence="1 2">
    <name type="scientific">Jiangella mangrovi</name>
    <dbReference type="NCBI Taxonomy" id="1524084"/>
    <lineage>
        <taxon>Bacteria</taxon>
        <taxon>Bacillati</taxon>
        <taxon>Actinomycetota</taxon>
        <taxon>Actinomycetes</taxon>
        <taxon>Jiangellales</taxon>
        <taxon>Jiangellaceae</taxon>
        <taxon>Jiangella</taxon>
    </lineage>
</organism>
<sequence>MVRWLPVPLLPSVLAAHAHLKSAPSGVGSLLWSGGFDLTRTHPAKNLAAIRGTGRPWARLAVVRARFAPFAGLWTAMIINDPLHHHDYPSLNTIAGVMRLG</sequence>
<proteinExistence type="predicted"/>
<name>A0A7W9GQN7_9ACTN</name>
<dbReference type="AlphaFoldDB" id="A0A7W9GQN7"/>
<accession>A0A7W9GQN7</accession>
<keyword evidence="2" id="KW-1185">Reference proteome</keyword>
<dbReference type="Proteomes" id="UP000542813">
    <property type="component" value="Unassembled WGS sequence"/>
</dbReference>